<accession>A0A2P8CV51</accession>
<dbReference type="AlphaFoldDB" id="A0A2P8CV51"/>
<name>A0A2P8CV51_9BACT</name>
<sequence>MEYRGYTHLEEKSPMHTLIQIPKPCSADWQTMTPDAGGRHCGQCCKTVIDFTDWKSEDIVQYLKSNTGTCGRFRKDQLDVPIPAPEVFVQQLNRAFLPVSRKAAAILLFVFCIMGASCTSSGPGQSLPAAQHTTLSHNAGITYLTGDTVMPVIPPEPDEHRLMGEPAIVEDTGTVEAQPVSTLGGAPVLVDEPEVIVPDTTSASSKR</sequence>
<organism evidence="1 2">
    <name type="scientific">Taibaiella chishuiensis</name>
    <dbReference type="NCBI Taxonomy" id="1434707"/>
    <lineage>
        <taxon>Bacteria</taxon>
        <taxon>Pseudomonadati</taxon>
        <taxon>Bacteroidota</taxon>
        <taxon>Chitinophagia</taxon>
        <taxon>Chitinophagales</taxon>
        <taxon>Chitinophagaceae</taxon>
        <taxon>Taibaiella</taxon>
    </lineage>
</organism>
<comment type="caution">
    <text evidence="1">The sequence shown here is derived from an EMBL/GenBank/DDBJ whole genome shotgun (WGS) entry which is preliminary data.</text>
</comment>
<evidence type="ECO:0000313" key="1">
    <source>
        <dbReference type="EMBL" id="PSK88819.1"/>
    </source>
</evidence>
<dbReference type="EMBL" id="PYGD01000014">
    <property type="protein sequence ID" value="PSK88819.1"/>
    <property type="molecule type" value="Genomic_DNA"/>
</dbReference>
<keyword evidence="2" id="KW-1185">Reference proteome</keyword>
<reference evidence="1 2" key="1">
    <citation type="submission" date="2018-03" db="EMBL/GenBank/DDBJ databases">
        <title>Genomic Encyclopedia of Type Strains, Phase III (KMG-III): the genomes of soil and plant-associated and newly described type strains.</title>
        <authorList>
            <person name="Whitman W."/>
        </authorList>
    </citation>
    <scope>NUCLEOTIDE SEQUENCE [LARGE SCALE GENOMIC DNA]</scope>
    <source>
        <strain evidence="1 2">CGMCC 1.12700</strain>
    </source>
</reference>
<proteinExistence type="predicted"/>
<evidence type="ECO:0000313" key="2">
    <source>
        <dbReference type="Proteomes" id="UP000240572"/>
    </source>
</evidence>
<protein>
    <submittedName>
        <fullName evidence="1">Uncharacterized protein</fullName>
    </submittedName>
</protein>
<dbReference type="Proteomes" id="UP000240572">
    <property type="component" value="Unassembled WGS sequence"/>
</dbReference>
<gene>
    <name evidence="1" type="ORF">B0I18_11430</name>
</gene>